<keyword evidence="1" id="KW-0812">Transmembrane</keyword>
<proteinExistence type="predicted"/>
<gene>
    <name evidence="2" type="ORF">BCR33DRAFT_856543</name>
</gene>
<keyword evidence="1" id="KW-1133">Transmembrane helix</keyword>
<accession>A0A1Y2BCN2</accession>
<feature type="transmembrane region" description="Helical" evidence="1">
    <location>
        <begin position="89"/>
        <end position="109"/>
    </location>
</feature>
<feature type="transmembrane region" description="Helical" evidence="1">
    <location>
        <begin position="130"/>
        <end position="153"/>
    </location>
</feature>
<dbReference type="EMBL" id="MCGO01000071">
    <property type="protein sequence ID" value="ORY32466.1"/>
    <property type="molecule type" value="Genomic_DNA"/>
</dbReference>
<feature type="transmembrane region" description="Helical" evidence="1">
    <location>
        <begin position="63"/>
        <end position="83"/>
    </location>
</feature>
<keyword evidence="1" id="KW-0472">Membrane</keyword>
<comment type="caution">
    <text evidence="2">The sequence shown here is derived from an EMBL/GenBank/DDBJ whole genome shotgun (WGS) entry which is preliminary data.</text>
</comment>
<feature type="transmembrane region" description="Helical" evidence="1">
    <location>
        <begin position="214"/>
        <end position="236"/>
    </location>
</feature>
<feature type="transmembrane region" description="Helical" evidence="1">
    <location>
        <begin position="31"/>
        <end position="51"/>
    </location>
</feature>
<evidence type="ECO:0000313" key="3">
    <source>
        <dbReference type="Proteomes" id="UP000193642"/>
    </source>
</evidence>
<sequence>MSNYPNAPLDSRLNLGFTYVNDSLLCWTPFYGVHMFFAYASTISGILCMITRFHPRMYAYHHWLGKAYILSILWATASSLLIHNKGLPTGVIFSFAWVMLDLTFGWLAITLHTKRVFKSKSPAYDGTNKWLLIYHQMLTLKAFHGCLMFVSWINVAGRLFVTKLEPDFGCYSYPVFKQVSSKDYTYIPGSPIEYLPVHDPNYSRVPWANKESAWAAQLSLGPLALAFVFGCVFVAFQRPQRSVNEPNGNVSDEQLISQ</sequence>
<evidence type="ECO:0000313" key="2">
    <source>
        <dbReference type="EMBL" id="ORY32466.1"/>
    </source>
</evidence>
<reference evidence="2 3" key="1">
    <citation type="submission" date="2016-07" db="EMBL/GenBank/DDBJ databases">
        <title>Pervasive Adenine N6-methylation of Active Genes in Fungi.</title>
        <authorList>
            <consortium name="DOE Joint Genome Institute"/>
            <person name="Mondo S.J."/>
            <person name="Dannebaum R.O."/>
            <person name="Kuo R.C."/>
            <person name="Labutti K."/>
            <person name="Haridas S."/>
            <person name="Kuo A."/>
            <person name="Salamov A."/>
            <person name="Ahrendt S.R."/>
            <person name="Lipzen A."/>
            <person name="Sullivan W."/>
            <person name="Andreopoulos W.B."/>
            <person name="Clum A."/>
            <person name="Lindquist E."/>
            <person name="Daum C."/>
            <person name="Ramamoorthy G.K."/>
            <person name="Gryganskyi A."/>
            <person name="Culley D."/>
            <person name="Magnuson J.K."/>
            <person name="James T.Y."/>
            <person name="O'Malley M.A."/>
            <person name="Stajich J.E."/>
            <person name="Spatafora J.W."/>
            <person name="Visel A."/>
            <person name="Grigoriev I.V."/>
        </authorList>
    </citation>
    <scope>NUCLEOTIDE SEQUENCE [LARGE SCALE GENOMIC DNA]</scope>
    <source>
        <strain evidence="2 3">JEL800</strain>
    </source>
</reference>
<dbReference type="Proteomes" id="UP000193642">
    <property type="component" value="Unassembled WGS sequence"/>
</dbReference>
<dbReference type="OrthoDB" id="530688at2759"/>
<keyword evidence="3" id="KW-1185">Reference proteome</keyword>
<dbReference type="AlphaFoldDB" id="A0A1Y2BCN2"/>
<name>A0A1Y2BCN2_9FUNG</name>
<organism evidence="2 3">
    <name type="scientific">Rhizoclosmatium globosum</name>
    <dbReference type="NCBI Taxonomy" id="329046"/>
    <lineage>
        <taxon>Eukaryota</taxon>
        <taxon>Fungi</taxon>
        <taxon>Fungi incertae sedis</taxon>
        <taxon>Chytridiomycota</taxon>
        <taxon>Chytridiomycota incertae sedis</taxon>
        <taxon>Chytridiomycetes</taxon>
        <taxon>Chytridiales</taxon>
        <taxon>Chytriomycetaceae</taxon>
        <taxon>Rhizoclosmatium</taxon>
    </lineage>
</organism>
<evidence type="ECO:0000256" key="1">
    <source>
        <dbReference type="SAM" id="Phobius"/>
    </source>
</evidence>
<protein>
    <submittedName>
        <fullName evidence="2">Uncharacterized protein</fullName>
    </submittedName>
</protein>